<protein>
    <submittedName>
        <fullName evidence="7">Putative aromatic aminotransferase Aro8</fullName>
    </submittedName>
</protein>
<evidence type="ECO:0000256" key="4">
    <source>
        <dbReference type="ARBA" id="ARBA00022679"/>
    </source>
</evidence>
<evidence type="ECO:0000259" key="6">
    <source>
        <dbReference type="Pfam" id="PF00155"/>
    </source>
</evidence>
<dbReference type="Proteomes" id="UP000799436">
    <property type="component" value="Unassembled WGS sequence"/>
</dbReference>
<dbReference type="Gene3D" id="3.40.640.10">
    <property type="entry name" value="Type I PLP-dependent aspartate aminotransferase-like (Major domain)"/>
    <property type="match status" value="1"/>
</dbReference>
<keyword evidence="3 7" id="KW-0032">Aminotransferase</keyword>
<accession>A0A6G1KYX5</accession>
<dbReference type="Pfam" id="PF00155">
    <property type="entry name" value="Aminotran_1_2"/>
    <property type="match status" value="1"/>
</dbReference>
<dbReference type="InterPro" id="IPR050859">
    <property type="entry name" value="Class-I_PLP-dep_aminotransf"/>
</dbReference>
<evidence type="ECO:0000313" key="8">
    <source>
        <dbReference type="Proteomes" id="UP000799436"/>
    </source>
</evidence>
<dbReference type="InterPro" id="IPR015421">
    <property type="entry name" value="PyrdxlP-dep_Trfase_major"/>
</dbReference>
<dbReference type="InterPro" id="IPR004839">
    <property type="entry name" value="Aminotransferase_I/II_large"/>
</dbReference>
<evidence type="ECO:0000256" key="2">
    <source>
        <dbReference type="ARBA" id="ARBA00007441"/>
    </source>
</evidence>
<comment type="similarity">
    <text evidence="2">Belongs to the class-I pyridoxal-phosphate-dependent aminotransferase family.</text>
</comment>
<dbReference type="InterPro" id="IPR015424">
    <property type="entry name" value="PyrdxlP-dep_Trfase"/>
</dbReference>
<name>A0A6G1KYX5_9PEZI</name>
<dbReference type="PANTHER" id="PTHR42790">
    <property type="entry name" value="AMINOTRANSFERASE"/>
    <property type="match status" value="1"/>
</dbReference>
<dbReference type="GO" id="GO:0009074">
    <property type="term" value="P:aromatic amino acid family catabolic process"/>
    <property type="evidence" value="ECO:0007669"/>
    <property type="project" value="TreeGrafter"/>
</dbReference>
<evidence type="ECO:0000256" key="3">
    <source>
        <dbReference type="ARBA" id="ARBA00022576"/>
    </source>
</evidence>
<proteinExistence type="inferred from homology"/>
<dbReference type="GO" id="GO:0019878">
    <property type="term" value="P:lysine biosynthetic process via aminoadipic acid"/>
    <property type="evidence" value="ECO:0007669"/>
    <property type="project" value="TreeGrafter"/>
</dbReference>
<evidence type="ECO:0000313" key="7">
    <source>
        <dbReference type="EMBL" id="KAF2765522.1"/>
    </source>
</evidence>
<dbReference type="CDD" id="cd00609">
    <property type="entry name" value="AAT_like"/>
    <property type="match status" value="1"/>
</dbReference>
<dbReference type="OrthoDB" id="691673at2759"/>
<reference evidence="7" key="1">
    <citation type="journal article" date="2020" name="Stud. Mycol.">
        <title>101 Dothideomycetes genomes: a test case for predicting lifestyles and emergence of pathogens.</title>
        <authorList>
            <person name="Haridas S."/>
            <person name="Albert R."/>
            <person name="Binder M."/>
            <person name="Bloem J."/>
            <person name="Labutti K."/>
            <person name="Salamov A."/>
            <person name="Andreopoulos B."/>
            <person name="Baker S."/>
            <person name="Barry K."/>
            <person name="Bills G."/>
            <person name="Bluhm B."/>
            <person name="Cannon C."/>
            <person name="Castanera R."/>
            <person name="Culley D."/>
            <person name="Daum C."/>
            <person name="Ezra D."/>
            <person name="Gonzalez J."/>
            <person name="Henrissat B."/>
            <person name="Kuo A."/>
            <person name="Liang C."/>
            <person name="Lipzen A."/>
            <person name="Lutzoni F."/>
            <person name="Magnuson J."/>
            <person name="Mondo S."/>
            <person name="Nolan M."/>
            <person name="Ohm R."/>
            <person name="Pangilinan J."/>
            <person name="Park H.-J."/>
            <person name="Ramirez L."/>
            <person name="Alfaro M."/>
            <person name="Sun H."/>
            <person name="Tritt A."/>
            <person name="Yoshinaga Y."/>
            <person name="Zwiers L.-H."/>
            <person name="Turgeon B."/>
            <person name="Goodwin S."/>
            <person name="Spatafora J."/>
            <person name="Crous P."/>
            <person name="Grigoriev I."/>
        </authorList>
    </citation>
    <scope>NUCLEOTIDE SEQUENCE</scope>
    <source>
        <strain evidence="7">CBS 116005</strain>
    </source>
</reference>
<dbReference type="GO" id="GO:0006571">
    <property type="term" value="P:tyrosine biosynthetic process"/>
    <property type="evidence" value="ECO:0007669"/>
    <property type="project" value="TreeGrafter"/>
</dbReference>
<comment type="cofactor">
    <cofactor evidence="1">
        <name>pyridoxal 5'-phosphate</name>
        <dbReference type="ChEBI" id="CHEBI:597326"/>
    </cofactor>
</comment>
<gene>
    <name evidence="7" type="ORF">EJ03DRAFT_319308</name>
</gene>
<dbReference type="GO" id="GO:0030170">
    <property type="term" value="F:pyridoxal phosphate binding"/>
    <property type="evidence" value="ECO:0007669"/>
    <property type="project" value="InterPro"/>
</dbReference>
<dbReference type="EMBL" id="ML995890">
    <property type="protein sequence ID" value="KAF2765522.1"/>
    <property type="molecule type" value="Genomic_DNA"/>
</dbReference>
<dbReference type="PANTHER" id="PTHR42790:SF21">
    <property type="entry name" value="AROMATIC_AMINOADIPATE AMINOTRANSFERASE 1"/>
    <property type="match status" value="1"/>
</dbReference>
<organism evidence="7 8">
    <name type="scientific">Teratosphaeria nubilosa</name>
    <dbReference type="NCBI Taxonomy" id="161662"/>
    <lineage>
        <taxon>Eukaryota</taxon>
        <taxon>Fungi</taxon>
        <taxon>Dikarya</taxon>
        <taxon>Ascomycota</taxon>
        <taxon>Pezizomycotina</taxon>
        <taxon>Dothideomycetes</taxon>
        <taxon>Dothideomycetidae</taxon>
        <taxon>Mycosphaerellales</taxon>
        <taxon>Teratosphaeriaceae</taxon>
        <taxon>Teratosphaeria</taxon>
    </lineage>
</organism>
<keyword evidence="4 7" id="KW-0808">Transferase</keyword>
<dbReference type="GO" id="GO:0008793">
    <property type="term" value="F:aromatic-amino-acid transaminase activity"/>
    <property type="evidence" value="ECO:0007669"/>
    <property type="project" value="TreeGrafter"/>
</dbReference>
<sequence>MPTLEADIITARHSGLETQLQAISAHRIESGPLPGGNSPCISSDAFRFGYHEDKPWAGPISRHLSDEGKAREASTLKAASVAKGEKMSSPISLGTARPNGRYLPWDSLTMTTPAIDPADGRRTQSAIASCHRGESAYDLDIALNYGYAAGSPQVLRFLTEHVELVHNPPYRDWACTLTCSTTSALDILFRMLCNRGDSVLCEEFSYSGTIEAAAPLGIRLVGLKMDDEGLIPEVLETTLRDWVTARDGVKPRVLYTIPTGQNPTATTQSLARRKAIYAVAERHDLLIIEDDPYHFLQLSLPGKITTKQYLSSLPTSYLSLDTSGRVLRLETTSKILAPGLRLGWLTGPSEFVAKFITHMDFSAAFPSGPSQVMVYKLLDKTWGHSGFLEWLIDLSHRMKESRDILLRACEKYLPSDVCHSKEPDAGMFVWVQIDMPAGKRSVLEVEDQIYRKALERGVKPGKGSWFAVDKKAYDTVAFRLTFAAADPGVLDLAVERFAEAVREIRT</sequence>
<dbReference type="GO" id="GO:0047536">
    <property type="term" value="F:2-aminoadipate transaminase activity"/>
    <property type="evidence" value="ECO:0007669"/>
    <property type="project" value="TreeGrafter"/>
</dbReference>
<dbReference type="SUPFAM" id="SSF53383">
    <property type="entry name" value="PLP-dependent transferases"/>
    <property type="match status" value="1"/>
</dbReference>
<evidence type="ECO:0000256" key="5">
    <source>
        <dbReference type="ARBA" id="ARBA00022898"/>
    </source>
</evidence>
<dbReference type="AlphaFoldDB" id="A0A6G1KYX5"/>
<feature type="domain" description="Aminotransferase class I/classII large" evidence="6">
    <location>
        <begin position="175"/>
        <end position="497"/>
    </location>
</feature>
<keyword evidence="8" id="KW-1185">Reference proteome</keyword>
<evidence type="ECO:0000256" key="1">
    <source>
        <dbReference type="ARBA" id="ARBA00001933"/>
    </source>
</evidence>
<keyword evidence="5" id="KW-0663">Pyridoxal phosphate</keyword>